<proteinExistence type="predicted"/>
<dbReference type="VEuPathDB" id="FungiDB:RhiirA1_324945"/>
<dbReference type="PANTHER" id="PTHR46791:SF5">
    <property type="entry name" value="CLR5 DOMAIN-CONTAINING PROTEIN-RELATED"/>
    <property type="match status" value="1"/>
</dbReference>
<accession>A0A2I1HJ68</accession>
<dbReference type="AlphaFoldDB" id="A0A2I1HJ68"/>
<gene>
    <name evidence="2" type="ORF">RhiirA4_332509</name>
</gene>
<protein>
    <recommendedName>
        <fullName evidence="1">Integrase core domain-containing protein</fullName>
    </recommendedName>
</protein>
<dbReference type="InterPro" id="IPR058913">
    <property type="entry name" value="Integrase_dom_put"/>
</dbReference>
<organism evidence="2 3">
    <name type="scientific">Rhizophagus irregularis</name>
    <dbReference type="NCBI Taxonomy" id="588596"/>
    <lineage>
        <taxon>Eukaryota</taxon>
        <taxon>Fungi</taxon>
        <taxon>Fungi incertae sedis</taxon>
        <taxon>Mucoromycota</taxon>
        <taxon>Glomeromycotina</taxon>
        <taxon>Glomeromycetes</taxon>
        <taxon>Glomerales</taxon>
        <taxon>Glomeraceae</taxon>
        <taxon>Rhizophagus</taxon>
    </lineage>
</organism>
<dbReference type="Proteomes" id="UP000234323">
    <property type="component" value="Unassembled WGS sequence"/>
</dbReference>
<keyword evidence="3" id="KW-1185">Reference proteome</keyword>
<dbReference type="VEuPathDB" id="FungiDB:FUN_003517"/>
<name>A0A2I1HJ68_9GLOM</name>
<evidence type="ECO:0000313" key="2">
    <source>
        <dbReference type="EMBL" id="PKY58928.1"/>
    </source>
</evidence>
<comment type="caution">
    <text evidence="2">The sequence shown here is derived from an EMBL/GenBank/DDBJ whole genome shotgun (WGS) entry which is preliminary data.</text>
</comment>
<sequence length="187" mass="21846">MNKHRGEGRGSFIEGRSVHNQRIERLWVDLIKNVVKMYTTIFIYLEDRCGLDIDSNINMYCLHYVFLPRINQSIDQWKSAWNHHKIRTENHYTPIQLYTKGMIECGFRGVEDSTIDPNEYGVDWEGTQSEDDDNIVVVDDPRNILNQTQLTVLRSLVNPLEEDIEGYGVNVYNKTVRIVSQLLGIRN</sequence>
<reference evidence="2 3" key="1">
    <citation type="submission" date="2015-10" db="EMBL/GenBank/DDBJ databases">
        <title>Genome analyses suggest a sexual origin of heterokaryosis in a supposedly ancient asexual fungus.</title>
        <authorList>
            <person name="Ropars J."/>
            <person name="Sedzielewska K."/>
            <person name="Noel J."/>
            <person name="Charron P."/>
            <person name="Farinelli L."/>
            <person name="Marton T."/>
            <person name="Kruger M."/>
            <person name="Pelin A."/>
            <person name="Brachmann A."/>
            <person name="Corradi N."/>
        </authorList>
    </citation>
    <scope>NUCLEOTIDE SEQUENCE [LARGE SCALE GENOMIC DNA]</scope>
    <source>
        <strain evidence="2 3">A4</strain>
    </source>
</reference>
<dbReference type="VEuPathDB" id="FungiDB:RhiirFUN_024239"/>
<evidence type="ECO:0000259" key="1">
    <source>
        <dbReference type="Pfam" id="PF24764"/>
    </source>
</evidence>
<dbReference type="Pfam" id="PF24764">
    <property type="entry name" value="rva_4"/>
    <property type="match status" value="1"/>
</dbReference>
<evidence type="ECO:0000313" key="3">
    <source>
        <dbReference type="Proteomes" id="UP000234323"/>
    </source>
</evidence>
<dbReference type="EMBL" id="LLXI01003262">
    <property type="protein sequence ID" value="PKY58928.1"/>
    <property type="molecule type" value="Genomic_DNA"/>
</dbReference>
<feature type="domain" description="Integrase core" evidence="1">
    <location>
        <begin position="1"/>
        <end position="105"/>
    </location>
</feature>
<dbReference type="PANTHER" id="PTHR46791">
    <property type="entry name" value="EXPRESSED PROTEIN"/>
    <property type="match status" value="1"/>
</dbReference>